<organism evidence="1 2">
    <name type="scientific">Panagrolaimus superbus</name>
    <dbReference type="NCBI Taxonomy" id="310955"/>
    <lineage>
        <taxon>Eukaryota</taxon>
        <taxon>Metazoa</taxon>
        <taxon>Ecdysozoa</taxon>
        <taxon>Nematoda</taxon>
        <taxon>Chromadorea</taxon>
        <taxon>Rhabditida</taxon>
        <taxon>Tylenchina</taxon>
        <taxon>Panagrolaimomorpha</taxon>
        <taxon>Panagrolaimoidea</taxon>
        <taxon>Panagrolaimidae</taxon>
        <taxon>Panagrolaimus</taxon>
    </lineage>
</organism>
<proteinExistence type="predicted"/>
<dbReference type="WBParaSite" id="PSU_v2.g20679.t1">
    <property type="protein sequence ID" value="PSU_v2.g20679.t1"/>
    <property type="gene ID" value="PSU_v2.g20679"/>
</dbReference>
<name>A0A914YM73_9BILA</name>
<evidence type="ECO:0000313" key="2">
    <source>
        <dbReference type="WBParaSite" id="PSU_v2.g20679.t1"/>
    </source>
</evidence>
<dbReference type="Proteomes" id="UP000887577">
    <property type="component" value="Unplaced"/>
</dbReference>
<evidence type="ECO:0000313" key="1">
    <source>
        <dbReference type="Proteomes" id="UP000887577"/>
    </source>
</evidence>
<keyword evidence="1" id="KW-1185">Reference proteome</keyword>
<accession>A0A914YM73</accession>
<dbReference type="AlphaFoldDB" id="A0A914YM73"/>
<protein>
    <submittedName>
        <fullName evidence="2">Uncharacterized protein</fullName>
    </submittedName>
</protein>
<reference evidence="2" key="1">
    <citation type="submission" date="2022-11" db="UniProtKB">
        <authorList>
            <consortium name="WormBaseParasite"/>
        </authorList>
    </citation>
    <scope>IDENTIFICATION</scope>
</reference>
<sequence length="92" mass="10518">MTPYNTDLGPEFKLKIHCQLNETHLEFIMNNCCVAFEDDQLCPDTPDEFVALISATQNEITSEADYEMHVATVTPVQDQLRNLLKTLENDKN</sequence>